<protein>
    <recommendedName>
        <fullName evidence="3">Transposase</fullName>
    </recommendedName>
</protein>
<accession>A0ABS3K409</accession>
<evidence type="ECO:0000313" key="1">
    <source>
        <dbReference type="EMBL" id="MBO1041655.1"/>
    </source>
</evidence>
<dbReference type="EMBL" id="JADIJS010000004">
    <property type="protein sequence ID" value="MBO1041655.1"/>
    <property type="molecule type" value="Genomic_DNA"/>
</dbReference>
<dbReference type="Proteomes" id="UP000718278">
    <property type="component" value="Unassembled WGS sequence"/>
</dbReference>
<keyword evidence="2" id="KW-1185">Reference proteome</keyword>
<sequence>MKNVQLFADEMRIKTNNQIETRSDCPVTWQGMLYIEFAAFQYNAVRFVFSLSSDARYAEYQPKL</sequence>
<proteinExistence type="predicted"/>
<name>A0ABS3K409_9HYPH</name>
<evidence type="ECO:0000313" key="2">
    <source>
        <dbReference type="Proteomes" id="UP000718278"/>
    </source>
</evidence>
<evidence type="ECO:0008006" key="3">
    <source>
        <dbReference type="Google" id="ProtNLM"/>
    </source>
</evidence>
<organism evidence="1 2">
    <name type="scientific">Brucella pituitosa</name>
    <dbReference type="NCBI Taxonomy" id="571256"/>
    <lineage>
        <taxon>Bacteria</taxon>
        <taxon>Pseudomonadati</taxon>
        <taxon>Pseudomonadota</taxon>
        <taxon>Alphaproteobacteria</taxon>
        <taxon>Hyphomicrobiales</taxon>
        <taxon>Brucellaceae</taxon>
        <taxon>Brucella/Ochrobactrum group</taxon>
        <taxon>Brucella</taxon>
    </lineage>
</organism>
<comment type="caution">
    <text evidence="1">The sequence shown here is derived from an EMBL/GenBank/DDBJ whole genome shotgun (WGS) entry which is preliminary data.</text>
</comment>
<gene>
    <name evidence="1" type="ORF">IPV26_18475</name>
</gene>
<reference evidence="1 2" key="1">
    <citation type="submission" date="2020-10" db="EMBL/GenBank/DDBJ databases">
        <title>Genomic characterization of underground lake bacteria from Wind Cave National Park: Insight into the archetypical LuxI/LuxR and identification of LuxR solos.</title>
        <authorList>
            <person name="Wengert P.C."/>
            <person name="Savka M.A."/>
        </authorList>
    </citation>
    <scope>NUCLEOTIDE SEQUENCE [LARGE SCALE GENOMIC DNA]</scope>
    <source>
        <strain evidence="1 2">SD316</strain>
    </source>
</reference>
<dbReference type="RefSeq" id="WP_207489879.1">
    <property type="nucleotide sequence ID" value="NZ_JADIJS010000004.1"/>
</dbReference>